<dbReference type="GO" id="GO:0016887">
    <property type="term" value="F:ATP hydrolysis activity"/>
    <property type="evidence" value="ECO:0007669"/>
    <property type="project" value="InterPro"/>
</dbReference>
<proteinExistence type="predicted"/>
<protein>
    <recommendedName>
        <fullName evidence="1">ATPase AAA-type core domain-containing protein</fullName>
    </recommendedName>
</protein>
<dbReference type="SUPFAM" id="SSF52540">
    <property type="entry name" value="P-loop containing nucleoside triphosphate hydrolases"/>
    <property type="match status" value="1"/>
</dbReference>
<dbReference type="CDD" id="cd00267">
    <property type="entry name" value="ABC_ATPase"/>
    <property type="match status" value="1"/>
</dbReference>
<dbReference type="GO" id="GO:0005524">
    <property type="term" value="F:ATP binding"/>
    <property type="evidence" value="ECO:0007669"/>
    <property type="project" value="InterPro"/>
</dbReference>
<gene>
    <name evidence="2" type="ORF">KL86DYS2_10447</name>
</gene>
<feature type="domain" description="ATPase AAA-type core" evidence="1">
    <location>
        <begin position="32"/>
        <end position="421"/>
    </location>
</feature>
<dbReference type="InterPro" id="IPR051396">
    <property type="entry name" value="Bact_Antivir_Def_Nuclease"/>
</dbReference>
<sequence length="437" mass="50977">MRNIHIMRKIKRVEIFGFWEDKTVKINFDDNVNFLIGTNGSGKTTIINLVAACLDADFQTLDKIQFSRIRVVFSNLKGEGNKQTYIEAEKVSKENSLFISSTNIVFKVKKVDEPEIAINLNEREEDSIYRYHSELLKQRMLFDKMSKSDDIKSILNSFVNFTWLSINRSNNRRFVEEKGGESSIDKKIQELSIDLAKYFGVLDRRYSIETERFQKNIFLSLIEDETDRNIFSVVKDLDFEKEKESVKQIFLLFKLKESEFKNKLERHFKSFEIARQELIKNSSISTKQFASLTSTQRLHSIVQEWNILNEKKNDINKPKFTFINEINNLFNNKKIIINDKNELFVVTSSGKKFDLSQLSSGEKQLFIILGQSLLQENNTHIYIADEPELSLHVEWQEKLVDCIKNINPNSQIIFATHSPDIVGSYGDYVIDVKNVIK</sequence>
<dbReference type="Gene3D" id="3.40.50.300">
    <property type="entry name" value="P-loop containing nucleotide triphosphate hydrolases"/>
    <property type="match status" value="1"/>
</dbReference>
<evidence type="ECO:0000259" key="1">
    <source>
        <dbReference type="Pfam" id="PF13304"/>
    </source>
</evidence>
<dbReference type="InterPro" id="IPR027417">
    <property type="entry name" value="P-loop_NTPase"/>
</dbReference>
<organism evidence="2">
    <name type="scientific">uncultured Dysgonomonas sp</name>
    <dbReference type="NCBI Taxonomy" id="206096"/>
    <lineage>
        <taxon>Bacteria</taxon>
        <taxon>Pseudomonadati</taxon>
        <taxon>Bacteroidota</taxon>
        <taxon>Bacteroidia</taxon>
        <taxon>Bacteroidales</taxon>
        <taxon>Dysgonomonadaceae</taxon>
        <taxon>Dysgonomonas</taxon>
        <taxon>environmental samples</taxon>
    </lineage>
</organism>
<dbReference type="PANTHER" id="PTHR43581">
    <property type="entry name" value="ATP/GTP PHOSPHATASE"/>
    <property type="match status" value="1"/>
</dbReference>
<accession>A0A212J0B1</accession>
<dbReference type="InterPro" id="IPR003959">
    <property type="entry name" value="ATPase_AAA_core"/>
</dbReference>
<dbReference type="EMBL" id="FLUL01000001">
    <property type="protein sequence ID" value="SBV92902.1"/>
    <property type="molecule type" value="Genomic_DNA"/>
</dbReference>
<name>A0A212J0B1_9BACT</name>
<dbReference type="PANTHER" id="PTHR43581:SF2">
    <property type="entry name" value="EXCINUCLEASE ATPASE SUBUNIT"/>
    <property type="match status" value="1"/>
</dbReference>
<dbReference type="Pfam" id="PF13304">
    <property type="entry name" value="AAA_21"/>
    <property type="match status" value="1"/>
</dbReference>
<dbReference type="AlphaFoldDB" id="A0A212J0B1"/>
<evidence type="ECO:0000313" key="2">
    <source>
        <dbReference type="EMBL" id="SBV92902.1"/>
    </source>
</evidence>
<reference evidence="2" key="1">
    <citation type="submission" date="2016-04" db="EMBL/GenBank/DDBJ databases">
        <authorList>
            <person name="Evans L.H."/>
            <person name="Alamgir A."/>
            <person name="Owens N."/>
            <person name="Weber N.D."/>
            <person name="Virtaneva K."/>
            <person name="Barbian K."/>
            <person name="Babar A."/>
            <person name="Rosenke K."/>
        </authorList>
    </citation>
    <scope>NUCLEOTIDE SEQUENCE</scope>
    <source>
        <strain evidence="2">86-2</strain>
    </source>
</reference>